<dbReference type="InterPro" id="IPR012337">
    <property type="entry name" value="RNaseH-like_sf"/>
</dbReference>
<dbReference type="SUPFAM" id="SSF53098">
    <property type="entry name" value="Ribonuclease H-like"/>
    <property type="match status" value="1"/>
</dbReference>
<feature type="non-terminal residue" evidence="2">
    <location>
        <position position="170"/>
    </location>
</feature>
<name>A0A8S2ZLK9_9BILA</name>
<protein>
    <recommendedName>
        <fullName evidence="1">Integrase catalytic domain-containing protein</fullName>
    </recommendedName>
</protein>
<organism evidence="2 3">
    <name type="scientific">Didymodactylos carnosus</name>
    <dbReference type="NCBI Taxonomy" id="1234261"/>
    <lineage>
        <taxon>Eukaryota</taxon>
        <taxon>Metazoa</taxon>
        <taxon>Spiralia</taxon>
        <taxon>Gnathifera</taxon>
        <taxon>Rotifera</taxon>
        <taxon>Eurotatoria</taxon>
        <taxon>Bdelloidea</taxon>
        <taxon>Philodinida</taxon>
        <taxon>Philodinidae</taxon>
        <taxon>Didymodactylos</taxon>
    </lineage>
</organism>
<dbReference type="PROSITE" id="PS50994">
    <property type="entry name" value="INTEGRASE"/>
    <property type="match status" value="1"/>
</dbReference>
<dbReference type="InterPro" id="IPR036397">
    <property type="entry name" value="RNaseH_sf"/>
</dbReference>
<dbReference type="InterPro" id="IPR001584">
    <property type="entry name" value="Integrase_cat-core"/>
</dbReference>
<dbReference type="EMBL" id="CAJOBC010140386">
    <property type="protein sequence ID" value="CAF4643602.1"/>
    <property type="molecule type" value="Genomic_DNA"/>
</dbReference>
<gene>
    <name evidence="2" type="ORF">SRO942_LOCUS50201</name>
</gene>
<sequence>MCFIRGRPRHPQSQGCIERANGVLSIALGKWLDTNNSVNWSDGLLPVVYGINTRVSSTTKTTPYEIMFGQRPRSDSDFWKIVKECDIIDEEQLPTPIECADVIVDEIVEQPPINETVTDDFDKQKENDHLTIDNFIPEMFPLLNTNNDTTSQSSGSSALTSNSLIIELPR</sequence>
<evidence type="ECO:0000313" key="2">
    <source>
        <dbReference type="EMBL" id="CAF4643602.1"/>
    </source>
</evidence>
<evidence type="ECO:0000313" key="3">
    <source>
        <dbReference type="Proteomes" id="UP000681722"/>
    </source>
</evidence>
<dbReference type="AlphaFoldDB" id="A0A8S2ZLK9"/>
<dbReference type="GO" id="GO:0015074">
    <property type="term" value="P:DNA integration"/>
    <property type="evidence" value="ECO:0007669"/>
    <property type="project" value="InterPro"/>
</dbReference>
<reference evidence="2" key="1">
    <citation type="submission" date="2021-02" db="EMBL/GenBank/DDBJ databases">
        <authorList>
            <person name="Nowell W R."/>
        </authorList>
    </citation>
    <scope>NUCLEOTIDE SEQUENCE</scope>
</reference>
<evidence type="ECO:0000259" key="1">
    <source>
        <dbReference type="PROSITE" id="PS50994"/>
    </source>
</evidence>
<proteinExistence type="predicted"/>
<dbReference type="Gene3D" id="3.30.420.10">
    <property type="entry name" value="Ribonuclease H-like superfamily/Ribonuclease H"/>
    <property type="match status" value="1"/>
</dbReference>
<dbReference type="GO" id="GO:0003676">
    <property type="term" value="F:nucleic acid binding"/>
    <property type="evidence" value="ECO:0007669"/>
    <property type="project" value="InterPro"/>
</dbReference>
<accession>A0A8S2ZLK9</accession>
<feature type="domain" description="Integrase catalytic" evidence="1">
    <location>
        <begin position="1"/>
        <end position="71"/>
    </location>
</feature>
<comment type="caution">
    <text evidence="2">The sequence shown here is derived from an EMBL/GenBank/DDBJ whole genome shotgun (WGS) entry which is preliminary data.</text>
</comment>
<dbReference type="Proteomes" id="UP000681722">
    <property type="component" value="Unassembled WGS sequence"/>
</dbReference>